<protein>
    <submittedName>
        <fullName evidence="1">Uncharacterized protein</fullName>
    </submittedName>
</protein>
<evidence type="ECO:0000313" key="1">
    <source>
        <dbReference type="EMBL" id="GAG38826.1"/>
    </source>
</evidence>
<gene>
    <name evidence="1" type="ORF">S01H1_69289</name>
</gene>
<accession>X0YQ20</accession>
<dbReference type="EMBL" id="BARS01045995">
    <property type="protein sequence ID" value="GAG38826.1"/>
    <property type="molecule type" value="Genomic_DNA"/>
</dbReference>
<feature type="non-terminal residue" evidence="1">
    <location>
        <position position="188"/>
    </location>
</feature>
<proteinExistence type="predicted"/>
<organism evidence="1">
    <name type="scientific">marine sediment metagenome</name>
    <dbReference type="NCBI Taxonomy" id="412755"/>
    <lineage>
        <taxon>unclassified sequences</taxon>
        <taxon>metagenomes</taxon>
        <taxon>ecological metagenomes</taxon>
    </lineage>
</organism>
<dbReference type="AlphaFoldDB" id="X0YQ20"/>
<sequence>MVKTKDEYPVIESYIREIIKAFGKAIWVNDNFCEIRKGEKVLGKITLKDNEMESSGKEIEALHKELIKRKEDAEKNKLTPGKVKESALRNIFDHPESYNGLKENPVVFFALDKALKKFDIEEVIVSKQINGGNSVKKKLTFAIDCSPDNNALDNPESGYYSRLKNIIYDNYFTDIKRKENFNITSSKG</sequence>
<name>X0YQ20_9ZZZZ</name>
<reference evidence="1" key="1">
    <citation type="journal article" date="2014" name="Front. Microbiol.">
        <title>High frequency of phylogenetically diverse reductive dehalogenase-homologous genes in deep subseafloor sedimentary metagenomes.</title>
        <authorList>
            <person name="Kawai M."/>
            <person name="Futagami T."/>
            <person name="Toyoda A."/>
            <person name="Takaki Y."/>
            <person name="Nishi S."/>
            <person name="Hori S."/>
            <person name="Arai W."/>
            <person name="Tsubouchi T."/>
            <person name="Morono Y."/>
            <person name="Uchiyama I."/>
            <person name="Ito T."/>
            <person name="Fujiyama A."/>
            <person name="Inagaki F."/>
            <person name="Takami H."/>
        </authorList>
    </citation>
    <scope>NUCLEOTIDE SEQUENCE</scope>
    <source>
        <strain evidence="1">Expedition CK06-06</strain>
    </source>
</reference>
<comment type="caution">
    <text evidence="1">The sequence shown here is derived from an EMBL/GenBank/DDBJ whole genome shotgun (WGS) entry which is preliminary data.</text>
</comment>